<dbReference type="PANTHER" id="PTHR41786:SF1">
    <property type="entry name" value="6-HYDROXYMETHYLPTERIN DIPHOSPHOKINASE MPTE-LIKE DOMAIN-CONTAINING PROTEIN"/>
    <property type="match status" value="1"/>
</dbReference>
<evidence type="ECO:0000259" key="2">
    <source>
        <dbReference type="Pfam" id="PF01973"/>
    </source>
</evidence>
<reference evidence="3 6" key="2">
    <citation type="journal article" date="2019" name="PLoS Negl. Trop. Dis.">
        <title>Revisiting the worldwide diversity of Leptospira species in the environment.</title>
        <authorList>
            <person name="Vincent A.T."/>
            <person name="Schiettekatte O."/>
            <person name="Bourhy P."/>
            <person name="Veyrier F.J."/>
            <person name="Picardeau M."/>
        </authorList>
    </citation>
    <scope>NUCLEOTIDE SEQUENCE [LARGE SCALE GENOMIC DNA]</scope>
    <source>
        <strain evidence="4">201702690</strain>
        <strain evidence="3 6">SSW18</strain>
    </source>
</reference>
<dbReference type="Proteomes" id="UP000297273">
    <property type="component" value="Unassembled WGS sequence"/>
</dbReference>
<sequence>MNLKEESSSFYLHSTQDPQKEGERISRQIPSDLQKDELLVLIGIGCGYHLLSYLKERPVPSPLLLLEPFGELESVAAPEWIPKMQSLLSERSETEIPKIFFDWKKFESLDLRSWLSPEIRSIRVFVHPSYQRRYPEICREILSFFQTRKSGSQNEAAKAEYGRLWVRNFFKHLKDVEERRSYYKILTHSLPTQPKRIGCFLGASPNLEKELDWILANKEKVFLLSSDTSLGFLLESGIRPNAVLSIDSGLGTSYHFPQNVPEDIPILTWFGGSTRIFELKNPKIIYLSTFPLDQILRARFFPKAPILENPSLNVSGLAISFFQNLGAEAILLKGFGFTREGGKTHCRASGYERYDRFFLNRKRSLYSARYSPESRWKTRTVVLDSLKSWSPIRIETELSADTPSFSDWEKVLEEFHSPFPGTGKNWRSFCEQVPDLPQEIRKLVPNMSRLLDPKD</sequence>
<evidence type="ECO:0000313" key="6">
    <source>
        <dbReference type="Proteomes" id="UP000297946"/>
    </source>
</evidence>
<dbReference type="PANTHER" id="PTHR41786">
    <property type="entry name" value="MOTILITY ACCESSORY FACTOR MAF"/>
    <property type="match status" value="1"/>
</dbReference>
<proteinExistence type="predicted"/>
<gene>
    <name evidence="3" type="ORF">EHO57_02205</name>
    <name evidence="4" type="ORF">EHQ53_17965</name>
</gene>
<dbReference type="InterPro" id="IPR002826">
    <property type="entry name" value="MptE-like"/>
</dbReference>
<evidence type="ECO:0000313" key="3">
    <source>
        <dbReference type="EMBL" id="TGK05513.1"/>
    </source>
</evidence>
<reference evidence="4" key="1">
    <citation type="submission" date="2018-10" db="EMBL/GenBank/DDBJ databases">
        <authorList>
            <person name="Vincent A.T."/>
            <person name="Schiettekatte O."/>
            <person name="Bourhy P."/>
            <person name="Veyrier F.J."/>
            <person name="Picardeau M."/>
        </authorList>
    </citation>
    <scope>NUCLEOTIDE SEQUENCE</scope>
    <source>
        <strain evidence="4">201702690</strain>
    </source>
</reference>
<accession>A0A5F1ZP62</accession>
<feature type="compositionally biased region" description="Polar residues" evidence="1">
    <location>
        <begin position="8"/>
        <end position="17"/>
    </location>
</feature>
<organism evidence="3 6">
    <name type="scientific">Leptospira langatensis</name>
    <dbReference type="NCBI Taxonomy" id="2484983"/>
    <lineage>
        <taxon>Bacteria</taxon>
        <taxon>Pseudomonadati</taxon>
        <taxon>Spirochaetota</taxon>
        <taxon>Spirochaetia</taxon>
        <taxon>Leptospirales</taxon>
        <taxon>Leptospiraceae</taxon>
        <taxon>Leptospira</taxon>
    </lineage>
</organism>
<feature type="region of interest" description="Disordered" evidence="1">
    <location>
        <begin position="1"/>
        <end position="26"/>
    </location>
</feature>
<evidence type="ECO:0000256" key="1">
    <source>
        <dbReference type="SAM" id="MobiDB-lite"/>
    </source>
</evidence>
<dbReference type="Proteomes" id="UP000297946">
    <property type="component" value="Unassembled WGS sequence"/>
</dbReference>
<dbReference type="Pfam" id="PF01973">
    <property type="entry name" value="MptE-like"/>
    <property type="match status" value="1"/>
</dbReference>
<evidence type="ECO:0000313" key="5">
    <source>
        <dbReference type="Proteomes" id="UP000297273"/>
    </source>
</evidence>
<feature type="domain" description="6-hydroxymethylpterin diphosphokinase MptE-like" evidence="2">
    <location>
        <begin position="168"/>
        <end position="336"/>
    </location>
</feature>
<evidence type="ECO:0000313" key="4">
    <source>
        <dbReference type="EMBL" id="TGL38649.1"/>
    </source>
</evidence>
<dbReference type="EMBL" id="RQGC01000013">
    <property type="protein sequence ID" value="TGL38649.1"/>
    <property type="molecule type" value="Genomic_DNA"/>
</dbReference>
<keyword evidence="5" id="KW-1185">Reference proteome</keyword>
<dbReference type="EMBL" id="RQER01000001">
    <property type="protein sequence ID" value="TGK05513.1"/>
    <property type="molecule type" value="Genomic_DNA"/>
</dbReference>
<dbReference type="AlphaFoldDB" id="A0A5F1ZP62"/>
<comment type="caution">
    <text evidence="3">The sequence shown here is derived from an EMBL/GenBank/DDBJ whole genome shotgun (WGS) entry which is preliminary data.</text>
</comment>
<protein>
    <submittedName>
        <fullName evidence="3">DUF115 domain-containing protein</fullName>
    </submittedName>
</protein>
<dbReference type="OrthoDB" id="335210at2"/>
<name>A0A5F1ZP62_9LEPT</name>